<gene>
    <name evidence="1" type="ORF">HJ536_00765</name>
</gene>
<proteinExistence type="predicted"/>
<dbReference type="AlphaFoldDB" id="A0A850PYG7"/>
<name>A0A850PYG7_9RHOB</name>
<dbReference type="Proteomes" id="UP000592216">
    <property type="component" value="Unassembled WGS sequence"/>
</dbReference>
<evidence type="ECO:0000313" key="2">
    <source>
        <dbReference type="Proteomes" id="UP000592216"/>
    </source>
</evidence>
<sequence>MPNWFNPQNTSALIADIMWALTSAGLSDRANVTEIIKDDVGGVVAAGEFNGQPAIFKMYRGPDAGQVVQNAANALGTYAARLTGPDVGIVRPLATLPEAGILVMTRAPGQMTSRLIGDCKVDQIALIERCARWLTACAAGDMQIRRLAPGKFVTELEEAKAAPDALTTRLITVLKQQKPPLRGYPLIWGPTHGDFSPVNLADDGQRLTAFDVQGVPGMPLTRVAAFFLVSRDLNRAPPRQTIWGLDAATTEAFLNALPPEIGEDTLALKFFVGHAMGRRWLGDSFVGKGRANAEKRIRLYLQS</sequence>
<dbReference type="SUPFAM" id="SSF56112">
    <property type="entry name" value="Protein kinase-like (PK-like)"/>
    <property type="match status" value="1"/>
</dbReference>
<evidence type="ECO:0000313" key="1">
    <source>
        <dbReference type="EMBL" id="NVO21876.1"/>
    </source>
</evidence>
<protein>
    <recommendedName>
        <fullName evidence="3">Aminoglycoside phosphotransferase domain-containing protein</fullName>
    </recommendedName>
</protein>
<dbReference type="InterPro" id="IPR011009">
    <property type="entry name" value="Kinase-like_dom_sf"/>
</dbReference>
<dbReference type="RefSeq" id="WP_177156359.1">
    <property type="nucleotide sequence ID" value="NZ_JABCJE010000001.1"/>
</dbReference>
<evidence type="ECO:0008006" key="3">
    <source>
        <dbReference type="Google" id="ProtNLM"/>
    </source>
</evidence>
<accession>A0A850PYG7</accession>
<reference evidence="1 2" key="1">
    <citation type="submission" date="2020-04" db="EMBL/GenBank/DDBJ databases">
        <title>Donghicola sp., a member of the Rhodobacteraceae family isolated from mangrove forest in Thailand.</title>
        <authorList>
            <person name="Charoenyingcharoen P."/>
            <person name="Yukphan P."/>
        </authorList>
    </citation>
    <scope>NUCLEOTIDE SEQUENCE [LARGE SCALE GENOMIC DNA]</scope>
    <source>
        <strain evidence="1 2">B5-SW-15</strain>
    </source>
</reference>
<organism evidence="1 2">
    <name type="scientific">Donghicola mangrovi</name>
    <dbReference type="NCBI Taxonomy" id="2729614"/>
    <lineage>
        <taxon>Bacteria</taxon>
        <taxon>Pseudomonadati</taxon>
        <taxon>Pseudomonadota</taxon>
        <taxon>Alphaproteobacteria</taxon>
        <taxon>Rhodobacterales</taxon>
        <taxon>Roseobacteraceae</taxon>
        <taxon>Donghicola</taxon>
    </lineage>
</organism>
<dbReference type="EMBL" id="JABCJE010000001">
    <property type="protein sequence ID" value="NVO21876.1"/>
    <property type="molecule type" value="Genomic_DNA"/>
</dbReference>
<comment type="caution">
    <text evidence="1">The sequence shown here is derived from an EMBL/GenBank/DDBJ whole genome shotgun (WGS) entry which is preliminary data.</text>
</comment>